<dbReference type="OrthoDB" id="5046242at2759"/>
<dbReference type="AlphaFoldDB" id="A0A6P8HQE4"/>
<dbReference type="InterPro" id="IPR036188">
    <property type="entry name" value="FAD/NAD-bd_sf"/>
</dbReference>
<gene>
    <name evidence="3" type="primary">LOC116294342</name>
</gene>
<dbReference type="SUPFAM" id="SSF54373">
    <property type="entry name" value="FAD-linked reductases, C-terminal domain"/>
    <property type="match status" value="1"/>
</dbReference>
<dbReference type="Pfam" id="PF13450">
    <property type="entry name" value="NAD_binding_8"/>
    <property type="match status" value="1"/>
</dbReference>
<proteinExistence type="predicted"/>
<evidence type="ECO:0000313" key="3">
    <source>
        <dbReference type="RefSeq" id="XP_031557786.1"/>
    </source>
</evidence>
<feature type="domain" description="Amine oxidase" evidence="1">
    <location>
        <begin position="111"/>
        <end position="323"/>
    </location>
</feature>
<sequence length="343" mass="37565">MADKGAENKNKSENVDGRVRVAVIGGGISGLAAASSLVQERFDVVLLEASDYIGGRIKTVTAFPGFPPIDLGADFIHGSNSIINKLAEENNWTVKQVCVDKKKDESVKQTPEVVITSRAGETLAVDYVVVTVPLTILKDGDIIFSPPLPPKKQHAINTIQMGAALKIVCRFRIPFWREKTLIFPIRGFLSQIWTYSRDPKEDGEECHVGVGFATAALAAQKAHLFDEEVCEQFLQQLDEIFGTDADPKPATNNFISFVYEHWSRHPYVRGGYSTQTVDTYGLKQHLSAPVEGRLFFAGEATSLMLNATVQSAIGTGMRAAREVCEAAQLNVERKIVCSVRAPP</sequence>
<reference evidence="3" key="1">
    <citation type="submission" date="2025-08" db="UniProtKB">
        <authorList>
            <consortium name="RefSeq"/>
        </authorList>
    </citation>
    <scope>IDENTIFICATION</scope>
    <source>
        <tissue evidence="3">Tentacle</tissue>
    </source>
</reference>
<dbReference type="GO" id="GO:0016491">
    <property type="term" value="F:oxidoreductase activity"/>
    <property type="evidence" value="ECO:0007669"/>
    <property type="project" value="InterPro"/>
</dbReference>
<dbReference type="KEGG" id="aten:116294342"/>
<dbReference type="Proteomes" id="UP000515163">
    <property type="component" value="Unplaced"/>
</dbReference>
<dbReference type="Gene3D" id="3.50.50.60">
    <property type="entry name" value="FAD/NAD(P)-binding domain"/>
    <property type="match status" value="2"/>
</dbReference>
<dbReference type="GeneID" id="116294342"/>
<dbReference type="PANTHER" id="PTHR10742:SF418">
    <property type="entry name" value="AMINE OXIDASE DOMAIN-CONTAINING PROTEIN"/>
    <property type="match status" value="1"/>
</dbReference>
<dbReference type="InParanoid" id="A0A6P8HQE4"/>
<dbReference type="InterPro" id="IPR050281">
    <property type="entry name" value="Flavin_monoamine_oxidase"/>
</dbReference>
<name>A0A6P8HQE4_ACTTE</name>
<keyword evidence="2" id="KW-1185">Reference proteome</keyword>
<accession>A0A6P8HQE4</accession>
<dbReference type="InterPro" id="IPR002937">
    <property type="entry name" value="Amino_oxidase"/>
</dbReference>
<organism evidence="2 3">
    <name type="scientific">Actinia tenebrosa</name>
    <name type="common">Australian red waratah sea anemone</name>
    <dbReference type="NCBI Taxonomy" id="6105"/>
    <lineage>
        <taxon>Eukaryota</taxon>
        <taxon>Metazoa</taxon>
        <taxon>Cnidaria</taxon>
        <taxon>Anthozoa</taxon>
        <taxon>Hexacorallia</taxon>
        <taxon>Actiniaria</taxon>
        <taxon>Actiniidae</taxon>
        <taxon>Actinia</taxon>
    </lineage>
</organism>
<dbReference type="PANTHER" id="PTHR10742">
    <property type="entry name" value="FLAVIN MONOAMINE OXIDASE"/>
    <property type="match status" value="1"/>
</dbReference>
<dbReference type="SUPFAM" id="SSF51905">
    <property type="entry name" value="FAD/NAD(P)-binding domain"/>
    <property type="match status" value="1"/>
</dbReference>
<evidence type="ECO:0000259" key="1">
    <source>
        <dbReference type="Pfam" id="PF01593"/>
    </source>
</evidence>
<evidence type="ECO:0000313" key="2">
    <source>
        <dbReference type="Proteomes" id="UP000515163"/>
    </source>
</evidence>
<protein>
    <submittedName>
        <fullName evidence="3">Polyamine oxidase 3-like</fullName>
    </submittedName>
</protein>
<dbReference type="RefSeq" id="XP_031557786.1">
    <property type="nucleotide sequence ID" value="XM_031701926.1"/>
</dbReference>
<dbReference type="Pfam" id="PF01593">
    <property type="entry name" value="Amino_oxidase"/>
    <property type="match status" value="1"/>
</dbReference>